<dbReference type="Pfam" id="PF08530">
    <property type="entry name" value="PepX_C"/>
    <property type="match status" value="1"/>
</dbReference>
<dbReference type="Pfam" id="PF00848">
    <property type="entry name" value="Ring_hydroxyl_A"/>
    <property type="match status" value="1"/>
</dbReference>
<name>A0A7G1PGT3_9ACTN</name>
<dbReference type="SUPFAM" id="SSF50022">
    <property type="entry name" value="ISP domain"/>
    <property type="match status" value="1"/>
</dbReference>
<keyword evidence="4" id="KW-0378">Hydrolase</keyword>
<dbReference type="InterPro" id="IPR001663">
    <property type="entry name" value="Rng_hydr_dOase-A"/>
</dbReference>
<keyword evidence="2" id="KW-0001">2Fe-2S</keyword>
<dbReference type="InterPro" id="IPR000383">
    <property type="entry name" value="Xaa-Pro-like_dom"/>
</dbReference>
<dbReference type="PRINTS" id="PR00090">
    <property type="entry name" value="RNGDIOXGNASE"/>
</dbReference>
<organism evidence="12 13">
    <name type="scientific">Streptomyces aurantiacus</name>
    <dbReference type="NCBI Taxonomy" id="47760"/>
    <lineage>
        <taxon>Bacteria</taxon>
        <taxon>Bacillati</taxon>
        <taxon>Actinomycetota</taxon>
        <taxon>Actinomycetes</taxon>
        <taxon>Kitasatosporales</taxon>
        <taxon>Streptomycetaceae</taxon>
        <taxon>Streptomyces</taxon>
        <taxon>Streptomyces aurantiacus group</taxon>
    </lineage>
</organism>
<dbReference type="GO" id="GO:0016705">
    <property type="term" value="F:oxidoreductase activity, acting on paired donors, with incorporation or reduction of molecular oxygen"/>
    <property type="evidence" value="ECO:0007669"/>
    <property type="project" value="UniProtKB-ARBA"/>
</dbReference>
<feature type="region of interest" description="Disordered" evidence="10">
    <location>
        <begin position="522"/>
        <end position="605"/>
    </location>
</feature>
<dbReference type="Pfam" id="PF00355">
    <property type="entry name" value="Rieske"/>
    <property type="match status" value="1"/>
</dbReference>
<accession>A0A7G1PGT3</accession>
<gene>
    <name evidence="12" type="ORF">GCM10017557_80160</name>
</gene>
<evidence type="ECO:0000256" key="2">
    <source>
        <dbReference type="ARBA" id="ARBA00022714"/>
    </source>
</evidence>
<evidence type="ECO:0000256" key="10">
    <source>
        <dbReference type="SAM" id="MobiDB-lite"/>
    </source>
</evidence>
<dbReference type="InterPro" id="IPR036922">
    <property type="entry name" value="Rieske_2Fe-2S_sf"/>
</dbReference>
<evidence type="ECO:0000313" key="12">
    <source>
        <dbReference type="EMBL" id="BCL33157.1"/>
    </source>
</evidence>
<dbReference type="NCBIfam" id="TIGR00976">
    <property type="entry name" value="CocE_NonD"/>
    <property type="match status" value="1"/>
</dbReference>
<evidence type="ECO:0000256" key="9">
    <source>
        <dbReference type="ARBA" id="ARBA00023027"/>
    </source>
</evidence>
<dbReference type="GO" id="GO:0004497">
    <property type="term" value="F:monooxygenase activity"/>
    <property type="evidence" value="ECO:0007669"/>
    <property type="project" value="UniProtKB-ARBA"/>
</dbReference>
<evidence type="ECO:0000256" key="5">
    <source>
        <dbReference type="ARBA" id="ARBA00022964"/>
    </source>
</evidence>
<evidence type="ECO:0000256" key="7">
    <source>
        <dbReference type="ARBA" id="ARBA00023004"/>
    </source>
</evidence>
<sequence>MAVTRLVEDHMIIEKDVTIPLRDGGHVVANVFRPRDAERSPVIVNYSPYGKDVHFSSFWPELYAELRDNHPEITSQSSLRHMVFETPDPEVWTRLGYAVVRVDSRGAGKSPGRLQPNSPQEFMDAYDAVEWAGTAPWSNGKVGLLGISYYAAGQWMIAQQRPPHLAALQPWQGTSDFYRDRTRQGGIFSSGFVEFWWESVHTNQHGNGASRYVDYFTGRRNTGPELPPDQLAADRVDYIQDILDHPLEDDWYRARSAELQKIDIPTLVGANWGGLQVHLRGTLLGFIGIASPEKWLRIQRGSYFLAFYHPENVDTQCRFFDRYLKGDDTAWTDEPPVQIVLRDIDDGVHELVEATQWPLPGTEEHRLHLDCTSMALSADRPTATGQATYAAPAGSAVFSTAPLAEPLEFAGPISLTLRLAGSTEDADIFAVLRAYRPDGDEATFYAASGPDSPVSLGWLRASHRQVDPERSGFLQPFHTHAVREPLVPGQDYDLTVEIWPAGLHLPAGSRLELTLRGSDFARTEHGPGFTGHDHPDDRPGRRVPRRTDADDGTVRGRVPVPAAHRPERGTERAQREPERFLAAHTSREADPMTDHPPTPPAGDRSARLAGLLERVEEQLADDLVPVEIFNDEDVFRGEMERIFTHTWVFVAHETEIPKSGDFVQRRIGLDPVIVTRDGEGGINVLSNYCRHRGTQVCQTDAGNSRFFKCPYHGWTYSNTGELVGTPMLQRAYGERVDPTDWSLLKAPRVESRQGFVFASLSEDVPPLDEYLGGAGWMLDLIVGLHPDGMRVAGPPDRYKVRANWKSAAENFAGDVYHVPNLHASGEQVRMAYGIDGAADLGRSYEFENGHNFMGHAWTEVLGPDGVLWGYPPRVKDHFDLSELDETQLRVVRDEPPTVGNIFPNFSFIRVFSPTVPGGPLVAFTSFRQWQPIGPGEIELWSWQFVWKFQSDEDALEDYVTGQFQFGSAGIFEQDDTVAWEGIARAGASPWARKAEMSFHYQQGNKSEIDQSPDPDWKGPGLHRLTGYGEHNQLNFYRHWLKVMKGPEPTGAKSTGTEAADAEPAEVQS</sequence>
<dbReference type="KEGG" id="sgm:GCM10017557_80160"/>
<keyword evidence="9" id="KW-0520">NAD</keyword>
<keyword evidence="7" id="KW-0408">Iron</keyword>
<dbReference type="GO" id="GO:0005506">
    <property type="term" value="F:iron ion binding"/>
    <property type="evidence" value="ECO:0007669"/>
    <property type="project" value="InterPro"/>
</dbReference>
<comment type="similarity">
    <text evidence="1">Belongs to the bacterial ring-hydroxylating dioxygenase alpha subunit family.</text>
</comment>
<dbReference type="InterPro" id="IPR008979">
    <property type="entry name" value="Galactose-bd-like_sf"/>
</dbReference>
<dbReference type="RefSeq" id="WP_190854726.1">
    <property type="nucleotide sequence ID" value="NZ_AP023440.1"/>
</dbReference>
<dbReference type="GO" id="GO:0051537">
    <property type="term" value="F:2 iron, 2 sulfur cluster binding"/>
    <property type="evidence" value="ECO:0007669"/>
    <property type="project" value="UniProtKB-KW"/>
</dbReference>
<evidence type="ECO:0000256" key="3">
    <source>
        <dbReference type="ARBA" id="ARBA00022723"/>
    </source>
</evidence>
<proteinExistence type="inferred from homology"/>
<dbReference type="InterPro" id="IPR015881">
    <property type="entry name" value="ARHD_Rieske_2Fe_2S"/>
</dbReference>
<feature type="region of interest" description="Disordered" evidence="10">
    <location>
        <begin position="1046"/>
        <end position="1068"/>
    </location>
</feature>
<evidence type="ECO:0000259" key="11">
    <source>
        <dbReference type="PROSITE" id="PS51296"/>
    </source>
</evidence>
<dbReference type="InterPro" id="IPR017941">
    <property type="entry name" value="Rieske_2Fe-2S"/>
</dbReference>
<dbReference type="PANTHER" id="PTHR43756:SF1">
    <property type="entry name" value="3-PHENYLPROPIONATE_CINNAMIC ACID DIOXYGENASE SUBUNIT ALPHA"/>
    <property type="match status" value="1"/>
</dbReference>
<dbReference type="Gene3D" id="2.60.120.260">
    <property type="entry name" value="Galactose-binding domain-like"/>
    <property type="match status" value="1"/>
</dbReference>
<evidence type="ECO:0000313" key="13">
    <source>
        <dbReference type="Proteomes" id="UP000516444"/>
    </source>
</evidence>
<dbReference type="InterPro" id="IPR005674">
    <property type="entry name" value="CocE/Ser_esterase"/>
</dbReference>
<dbReference type="SUPFAM" id="SSF49785">
    <property type="entry name" value="Galactose-binding domain-like"/>
    <property type="match status" value="1"/>
</dbReference>
<dbReference type="Gene3D" id="3.40.50.1820">
    <property type="entry name" value="alpha/beta hydrolase"/>
    <property type="match status" value="1"/>
</dbReference>
<dbReference type="InterPro" id="IPR029058">
    <property type="entry name" value="AB_hydrolase_fold"/>
</dbReference>
<dbReference type="AlphaFoldDB" id="A0A7G1PGT3"/>
<feature type="compositionally biased region" description="Basic and acidic residues" evidence="10">
    <location>
        <begin position="564"/>
        <end position="593"/>
    </location>
</feature>
<protein>
    <recommendedName>
        <fullName evidence="11">Rieske domain-containing protein</fullName>
    </recommendedName>
</protein>
<dbReference type="PROSITE" id="PS00570">
    <property type="entry name" value="RING_HYDROXYL_ALPHA"/>
    <property type="match status" value="1"/>
</dbReference>
<evidence type="ECO:0000256" key="6">
    <source>
        <dbReference type="ARBA" id="ARBA00023002"/>
    </source>
</evidence>
<evidence type="ECO:0000256" key="1">
    <source>
        <dbReference type="ARBA" id="ARBA00008751"/>
    </source>
</evidence>
<dbReference type="EMBL" id="AP023440">
    <property type="protein sequence ID" value="BCL33157.1"/>
    <property type="molecule type" value="Genomic_DNA"/>
</dbReference>
<dbReference type="SMART" id="SM00939">
    <property type="entry name" value="PepX_C"/>
    <property type="match status" value="1"/>
</dbReference>
<feature type="compositionally biased region" description="Basic and acidic residues" evidence="10">
    <location>
        <begin position="522"/>
        <end position="554"/>
    </location>
</feature>
<dbReference type="GO" id="GO:0051213">
    <property type="term" value="F:dioxygenase activity"/>
    <property type="evidence" value="ECO:0007669"/>
    <property type="project" value="UniProtKB-KW"/>
</dbReference>
<dbReference type="Pfam" id="PF02129">
    <property type="entry name" value="Peptidase_S15"/>
    <property type="match status" value="1"/>
</dbReference>
<dbReference type="PANTHER" id="PTHR43756">
    <property type="entry name" value="CHOLINE MONOOXYGENASE, CHLOROPLASTIC"/>
    <property type="match status" value="1"/>
</dbReference>
<dbReference type="Gene3D" id="3.90.380.10">
    <property type="entry name" value="Naphthalene 1,2-dioxygenase Alpha Subunit, Chain A, domain 1"/>
    <property type="match status" value="1"/>
</dbReference>
<feature type="domain" description="Rieske" evidence="11">
    <location>
        <begin position="647"/>
        <end position="758"/>
    </location>
</feature>
<feature type="compositionally biased region" description="Acidic residues" evidence="10">
    <location>
        <begin position="1059"/>
        <end position="1068"/>
    </location>
</feature>
<reference evidence="12 13" key="1">
    <citation type="journal article" date="2014" name="Int. J. Syst. Evol. Microbiol.">
        <title>Complete genome sequence of Corynebacterium casei LMG S-19264T (=DSM 44701T), isolated from a smear-ripened cheese.</title>
        <authorList>
            <consortium name="US DOE Joint Genome Institute (JGI-PGF)"/>
            <person name="Walter F."/>
            <person name="Albersmeier A."/>
            <person name="Kalinowski J."/>
            <person name="Ruckert C."/>
        </authorList>
    </citation>
    <scope>NUCLEOTIDE SEQUENCE [LARGE SCALE GENOMIC DNA]</scope>
    <source>
        <strain evidence="12 13">JCM 4677</strain>
    </source>
</reference>
<keyword evidence="8" id="KW-0411">Iron-sulfur</keyword>
<dbReference type="SUPFAM" id="SSF53474">
    <property type="entry name" value="alpha/beta-Hydrolases"/>
    <property type="match status" value="1"/>
</dbReference>
<dbReference type="GO" id="GO:0008239">
    <property type="term" value="F:dipeptidyl-peptidase activity"/>
    <property type="evidence" value="ECO:0007669"/>
    <property type="project" value="InterPro"/>
</dbReference>
<dbReference type="InterPro" id="IPR013736">
    <property type="entry name" value="Xaa-Pro_dipept_C"/>
</dbReference>
<keyword evidence="3" id="KW-0479">Metal-binding</keyword>
<keyword evidence="6" id="KW-0560">Oxidoreductase</keyword>
<evidence type="ECO:0000256" key="4">
    <source>
        <dbReference type="ARBA" id="ARBA00022801"/>
    </source>
</evidence>
<keyword evidence="13" id="KW-1185">Reference proteome</keyword>
<dbReference type="Gene3D" id="1.10.3020.20">
    <property type="match status" value="1"/>
</dbReference>
<keyword evidence="5" id="KW-0223">Dioxygenase</keyword>
<dbReference type="PROSITE" id="PS51296">
    <property type="entry name" value="RIESKE"/>
    <property type="match status" value="1"/>
</dbReference>
<dbReference type="SUPFAM" id="SSF55961">
    <property type="entry name" value="Bet v1-like"/>
    <property type="match status" value="1"/>
</dbReference>
<evidence type="ECO:0000256" key="8">
    <source>
        <dbReference type="ARBA" id="ARBA00023014"/>
    </source>
</evidence>
<dbReference type="Gene3D" id="2.102.10.10">
    <property type="entry name" value="Rieske [2Fe-2S] iron-sulphur domain"/>
    <property type="match status" value="1"/>
</dbReference>
<dbReference type="Proteomes" id="UP000516444">
    <property type="component" value="Chromosome"/>
</dbReference>
<dbReference type="InterPro" id="IPR015879">
    <property type="entry name" value="Ring_hydroxy_dOase_asu_C_dom"/>
</dbReference>